<evidence type="ECO:0008006" key="4">
    <source>
        <dbReference type="Google" id="ProtNLM"/>
    </source>
</evidence>
<name>A0AAV4V695_9ARAC</name>
<comment type="caution">
    <text evidence="2">The sequence shown here is derived from an EMBL/GenBank/DDBJ whole genome shotgun (WGS) entry which is preliminary data.</text>
</comment>
<gene>
    <name evidence="2" type="ORF">CDAR_381821</name>
</gene>
<dbReference type="Proteomes" id="UP001054837">
    <property type="component" value="Unassembled WGS sequence"/>
</dbReference>
<accession>A0AAV4V695</accession>
<organism evidence="2 3">
    <name type="scientific">Caerostris darwini</name>
    <dbReference type="NCBI Taxonomy" id="1538125"/>
    <lineage>
        <taxon>Eukaryota</taxon>
        <taxon>Metazoa</taxon>
        <taxon>Ecdysozoa</taxon>
        <taxon>Arthropoda</taxon>
        <taxon>Chelicerata</taxon>
        <taxon>Arachnida</taxon>
        <taxon>Araneae</taxon>
        <taxon>Araneomorphae</taxon>
        <taxon>Entelegynae</taxon>
        <taxon>Araneoidea</taxon>
        <taxon>Araneidae</taxon>
        <taxon>Caerostris</taxon>
    </lineage>
</organism>
<proteinExistence type="predicted"/>
<reference evidence="2 3" key="1">
    <citation type="submission" date="2021-06" db="EMBL/GenBank/DDBJ databases">
        <title>Caerostris darwini draft genome.</title>
        <authorList>
            <person name="Kono N."/>
            <person name="Arakawa K."/>
        </authorList>
    </citation>
    <scope>NUCLEOTIDE SEQUENCE [LARGE SCALE GENOMIC DNA]</scope>
</reference>
<sequence length="107" mass="12140">MQGESFAFSCDQPSNFYACDLLAISSIWHRIISTRKSQFKKCLGLKFGIRKYHFQTRKQSLNLQNSATPEKGLFPESRNETVTKAGERNASRLEIYLFSSGALDSPL</sequence>
<feature type="region of interest" description="Disordered" evidence="1">
    <location>
        <begin position="65"/>
        <end position="84"/>
    </location>
</feature>
<dbReference type="AlphaFoldDB" id="A0AAV4V695"/>
<evidence type="ECO:0000313" key="2">
    <source>
        <dbReference type="EMBL" id="GIY65253.1"/>
    </source>
</evidence>
<protein>
    <recommendedName>
        <fullName evidence="4">Ribosomal protein L32</fullName>
    </recommendedName>
</protein>
<keyword evidence="3" id="KW-1185">Reference proteome</keyword>
<evidence type="ECO:0000313" key="3">
    <source>
        <dbReference type="Proteomes" id="UP001054837"/>
    </source>
</evidence>
<evidence type="ECO:0000256" key="1">
    <source>
        <dbReference type="SAM" id="MobiDB-lite"/>
    </source>
</evidence>
<dbReference type="EMBL" id="BPLQ01012408">
    <property type="protein sequence ID" value="GIY65253.1"/>
    <property type="molecule type" value="Genomic_DNA"/>
</dbReference>